<protein>
    <submittedName>
        <fullName evidence="7">ABC transporter permease</fullName>
    </submittedName>
</protein>
<feature type="transmembrane region" description="Helical" evidence="5">
    <location>
        <begin position="223"/>
        <end position="253"/>
    </location>
</feature>
<keyword evidence="4 5" id="KW-0472">Membrane</keyword>
<sequence length="410" mass="45924">MRNFRTVFEFEFFQQIKKKAVIVSTILLAIVAFGGAAAPGIINHFNKPTEFDSSEGASYLNDSIPGGYFVSNEEIAKTLNIDESSLYPTEDALKEAVKSGKESKGYAIYDYDHYKTYFHDKGFLGGMSDPLNEVLKDHIVTQKFNEKGISIAEYQALNDVKINAEEEVLGRDTSTQYLLAFAYVITLYAVILMFGSIVATAVAREKDSRTMELLITTTDPKNLIIGKVLAVTCASVIQCGIIFTSGLISYFIFKGMYPKMFLLIAKSMFDLSMLGMYIFYFILGLLLYMFIFAALGSVVSRMEDVSNAISPVMFLFIASYMIAMSALQSGESILVKIASWIPFFSVMVMPIRNAITTVAIYEVIGSTVLTIVFIYLFARLSIRIYRWGTLNYGNKPNFFKVCKEVLFSKQ</sequence>
<evidence type="ECO:0000256" key="5">
    <source>
        <dbReference type="SAM" id="Phobius"/>
    </source>
</evidence>
<dbReference type="InterPro" id="IPR013525">
    <property type="entry name" value="ABC2_TM"/>
</dbReference>
<name>A0A412PI94_9FIRM</name>
<gene>
    <name evidence="7" type="ORF">DWX20_02325</name>
</gene>
<dbReference type="Proteomes" id="UP000284731">
    <property type="component" value="Unassembled WGS sequence"/>
</dbReference>
<comment type="subcellular location">
    <subcellularLocation>
        <location evidence="1">Membrane</location>
        <topology evidence="1">Multi-pass membrane protein</topology>
    </subcellularLocation>
</comment>
<dbReference type="AlphaFoldDB" id="A0A412PI94"/>
<feature type="transmembrane region" description="Helical" evidence="5">
    <location>
        <begin position="358"/>
        <end position="378"/>
    </location>
</feature>
<evidence type="ECO:0000259" key="6">
    <source>
        <dbReference type="Pfam" id="PF12698"/>
    </source>
</evidence>
<dbReference type="GO" id="GO:0016020">
    <property type="term" value="C:membrane"/>
    <property type="evidence" value="ECO:0007669"/>
    <property type="project" value="UniProtKB-SubCell"/>
</dbReference>
<feature type="domain" description="ABC-2 type transporter transmembrane" evidence="6">
    <location>
        <begin position="19"/>
        <end position="381"/>
    </location>
</feature>
<dbReference type="EMBL" id="QRWX01000001">
    <property type="protein sequence ID" value="RGT57906.1"/>
    <property type="molecule type" value="Genomic_DNA"/>
</dbReference>
<evidence type="ECO:0000313" key="7">
    <source>
        <dbReference type="EMBL" id="RGT57906.1"/>
    </source>
</evidence>
<dbReference type="PANTHER" id="PTHR43471">
    <property type="entry name" value="ABC TRANSPORTER PERMEASE"/>
    <property type="match status" value="1"/>
</dbReference>
<feature type="transmembrane region" description="Helical" evidence="5">
    <location>
        <begin position="177"/>
        <end position="203"/>
    </location>
</feature>
<evidence type="ECO:0000256" key="4">
    <source>
        <dbReference type="ARBA" id="ARBA00023136"/>
    </source>
</evidence>
<dbReference type="PANTHER" id="PTHR43471:SF3">
    <property type="entry name" value="ABC TRANSPORTER PERMEASE PROTEIN NATB"/>
    <property type="match status" value="1"/>
</dbReference>
<evidence type="ECO:0000256" key="3">
    <source>
        <dbReference type="ARBA" id="ARBA00022989"/>
    </source>
</evidence>
<evidence type="ECO:0000256" key="2">
    <source>
        <dbReference type="ARBA" id="ARBA00022692"/>
    </source>
</evidence>
<feature type="transmembrane region" description="Helical" evidence="5">
    <location>
        <begin position="20"/>
        <end position="42"/>
    </location>
</feature>
<accession>A0A412PI94</accession>
<dbReference type="RefSeq" id="WP_118764327.1">
    <property type="nucleotide sequence ID" value="NZ_CABJCF010000001.1"/>
</dbReference>
<reference evidence="7 8" key="1">
    <citation type="submission" date="2018-08" db="EMBL/GenBank/DDBJ databases">
        <title>A genome reference for cultivated species of the human gut microbiota.</title>
        <authorList>
            <person name="Zou Y."/>
            <person name="Xue W."/>
            <person name="Luo G."/>
        </authorList>
    </citation>
    <scope>NUCLEOTIDE SEQUENCE [LARGE SCALE GENOMIC DNA]</scope>
    <source>
        <strain evidence="7 8">AF18-46</strain>
    </source>
</reference>
<feature type="transmembrane region" description="Helical" evidence="5">
    <location>
        <begin position="308"/>
        <end position="327"/>
    </location>
</feature>
<feature type="transmembrane region" description="Helical" evidence="5">
    <location>
        <begin position="274"/>
        <end position="296"/>
    </location>
</feature>
<keyword evidence="2 5" id="KW-0812">Transmembrane</keyword>
<proteinExistence type="predicted"/>
<evidence type="ECO:0000313" key="8">
    <source>
        <dbReference type="Proteomes" id="UP000284731"/>
    </source>
</evidence>
<dbReference type="Pfam" id="PF12698">
    <property type="entry name" value="ABC2_membrane_3"/>
    <property type="match status" value="1"/>
</dbReference>
<keyword evidence="3 5" id="KW-1133">Transmembrane helix</keyword>
<evidence type="ECO:0000256" key="1">
    <source>
        <dbReference type="ARBA" id="ARBA00004141"/>
    </source>
</evidence>
<dbReference type="GO" id="GO:0140359">
    <property type="term" value="F:ABC-type transporter activity"/>
    <property type="evidence" value="ECO:0007669"/>
    <property type="project" value="InterPro"/>
</dbReference>
<comment type="caution">
    <text evidence="7">The sequence shown here is derived from an EMBL/GenBank/DDBJ whole genome shotgun (WGS) entry which is preliminary data.</text>
</comment>
<organism evidence="7 8">
    <name type="scientific">Solobacterium moorei</name>
    <dbReference type="NCBI Taxonomy" id="102148"/>
    <lineage>
        <taxon>Bacteria</taxon>
        <taxon>Bacillati</taxon>
        <taxon>Bacillota</taxon>
        <taxon>Erysipelotrichia</taxon>
        <taxon>Erysipelotrichales</taxon>
        <taxon>Erysipelotrichaceae</taxon>
        <taxon>Solobacterium</taxon>
    </lineage>
</organism>